<feature type="domain" description="HTH merR-type" evidence="2">
    <location>
        <begin position="1"/>
        <end position="71"/>
    </location>
</feature>
<gene>
    <name evidence="3" type="ORF">I7X39_20680</name>
</gene>
<dbReference type="PRINTS" id="PR00040">
    <property type="entry name" value="HTHMERR"/>
</dbReference>
<protein>
    <submittedName>
        <fullName evidence="3">MerR family transcriptional regulator</fullName>
    </submittedName>
</protein>
<evidence type="ECO:0000259" key="2">
    <source>
        <dbReference type="PROSITE" id="PS50937"/>
    </source>
</evidence>
<evidence type="ECO:0000313" key="3">
    <source>
        <dbReference type="EMBL" id="MBH9579319.1"/>
    </source>
</evidence>
<sequence>MDYTVGELAKKAGLTVRTLHHYEQLGLLVPSGRSEAGYRLYSAADVRRLHRVLAYRQSGLALKDIAALLQTDSPPLRELLERQIAQVEGEIERRQRLLRALRHVAKQAHEGEEGLSEHLLSAMSLMRLMEQHFSPAELTVLARRRAQLGEQKIEALEAEWPALIRRAQALLDGGTPPSDPEVAGIARRWRELAQLFIGDQPQFRAKVQAMYAQDGDLQRKTGVTPQLIAYLRQSLPQEKPTP</sequence>
<evidence type="ECO:0000256" key="1">
    <source>
        <dbReference type="ARBA" id="ARBA00023125"/>
    </source>
</evidence>
<dbReference type="PROSITE" id="PS00552">
    <property type="entry name" value="HTH_MERR_1"/>
    <property type="match status" value="1"/>
</dbReference>
<dbReference type="InterPro" id="IPR012925">
    <property type="entry name" value="TipAS_dom"/>
</dbReference>
<dbReference type="EMBL" id="JAEDAK010000021">
    <property type="protein sequence ID" value="MBH9579319.1"/>
    <property type="molecule type" value="Genomic_DNA"/>
</dbReference>
<proteinExistence type="predicted"/>
<dbReference type="PROSITE" id="PS50937">
    <property type="entry name" value="HTH_MERR_2"/>
    <property type="match status" value="1"/>
</dbReference>
<accession>A0A931NJT5</accession>
<dbReference type="PANTHER" id="PTHR30204:SF90">
    <property type="entry name" value="HTH-TYPE TRANSCRIPTIONAL ACTIVATOR MTA"/>
    <property type="match status" value="1"/>
</dbReference>
<dbReference type="Gene3D" id="1.10.1660.10">
    <property type="match status" value="1"/>
</dbReference>
<dbReference type="InterPro" id="IPR009061">
    <property type="entry name" value="DNA-bd_dom_put_sf"/>
</dbReference>
<comment type="caution">
    <text evidence="3">The sequence shown here is derived from an EMBL/GenBank/DDBJ whole genome shotgun (WGS) entry which is preliminary data.</text>
</comment>
<dbReference type="Pfam" id="PF13411">
    <property type="entry name" value="MerR_1"/>
    <property type="match status" value="1"/>
</dbReference>
<keyword evidence="4" id="KW-1185">Reference proteome</keyword>
<dbReference type="Proteomes" id="UP000613266">
    <property type="component" value="Unassembled WGS sequence"/>
</dbReference>
<dbReference type="CDD" id="cd01106">
    <property type="entry name" value="HTH_TipAL-Mta"/>
    <property type="match status" value="1"/>
</dbReference>
<dbReference type="RefSeq" id="WP_198113151.1">
    <property type="nucleotide sequence ID" value="NZ_JAEDAK010000021.1"/>
</dbReference>
<dbReference type="AlphaFoldDB" id="A0A931NJT5"/>
<dbReference type="SMART" id="SM00422">
    <property type="entry name" value="HTH_MERR"/>
    <property type="match status" value="1"/>
</dbReference>
<name>A0A931NJT5_9BURK</name>
<evidence type="ECO:0000313" key="4">
    <source>
        <dbReference type="Proteomes" id="UP000613266"/>
    </source>
</evidence>
<reference evidence="3" key="1">
    <citation type="submission" date="2020-12" db="EMBL/GenBank/DDBJ databases">
        <title>The genome sequence of Inhella sp. 1Y17.</title>
        <authorList>
            <person name="Liu Y."/>
        </authorList>
    </citation>
    <scope>NUCLEOTIDE SEQUENCE</scope>
    <source>
        <strain evidence="3">1Y17</strain>
    </source>
</reference>
<dbReference type="GO" id="GO:0003677">
    <property type="term" value="F:DNA binding"/>
    <property type="evidence" value="ECO:0007669"/>
    <property type="project" value="UniProtKB-KW"/>
</dbReference>
<dbReference type="SUPFAM" id="SSF46955">
    <property type="entry name" value="Putative DNA-binding domain"/>
    <property type="match status" value="1"/>
</dbReference>
<dbReference type="PANTHER" id="PTHR30204">
    <property type="entry name" value="REDOX-CYCLING DRUG-SENSING TRANSCRIPTIONAL ACTIVATOR SOXR"/>
    <property type="match status" value="1"/>
</dbReference>
<dbReference type="GO" id="GO:0003700">
    <property type="term" value="F:DNA-binding transcription factor activity"/>
    <property type="evidence" value="ECO:0007669"/>
    <property type="project" value="InterPro"/>
</dbReference>
<dbReference type="InterPro" id="IPR000551">
    <property type="entry name" value="MerR-type_HTH_dom"/>
</dbReference>
<organism evidence="3 4">
    <name type="scientific">Inhella proteolytica</name>
    <dbReference type="NCBI Taxonomy" id="2795029"/>
    <lineage>
        <taxon>Bacteria</taxon>
        <taxon>Pseudomonadati</taxon>
        <taxon>Pseudomonadota</taxon>
        <taxon>Betaproteobacteria</taxon>
        <taxon>Burkholderiales</taxon>
        <taxon>Sphaerotilaceae</taxon>
        <taxon>Inhella</taxon>
    </lineage>
</organism>
<keyword evidence="1" id="KW-0238">DNA-binding</keyword>
<dbReference type="InterPro" id="IPR047057">
    <property type="entry name" value="MerR_fam"/>
</dbReference>
<dbReference type="Pfam" id="PF07739">
    <property type="entry name" value="TipAS"/>
    <property type="match status" value="1"/>
</dbReference>